<dbReference type="InterPro" id="IPR021857">
    <property type="entry name" value="DUF3467"/>
</dbReference>
<proteinExistence type="predicted"/>
<organism evidence="1 2">
    <name type="scientific">Corallococcus caeni</name>
    <dbReference type="NCBI Taxonomy" id="3082388"/>
    <lineage>
        <taxon>Bacteria</taxon>
        <taxon>Pseudomonadati</taxon>
        <taxon>Myxococcota</taxon>
        <taxon>Myxococcia</taxon>
        <taxon>Myxococcales</taxon>
        <taxon>Cystobacterineae</taxon>
        <taxon>Myxococcaceae</taxon>
        <taxon>Corallococcus</taxon>
    </lineage>
</organism>
<evidence type="ECO:0000313" key="2">
    <source>
        <dbReference type="Proteomes" id="UP001342631"/>
    </source>
</evidence>
<name>A0ABQ6QT18_9BACT</name>
<dbReference type="EMBL" id="BTTX01000003">
    <property type="protein sequence ID" value="GMU07136.1"/>
    <property type="molecule type" value="Genomic_DNA"/>
</dbReference>
<evidence type="ECO:0008006" key="3">
    <source>
        <dbReference type="Google" id="ProtNLM"/>
    </source>
</evidence>
<dbReference type="Pfam" id="PF11950">
    <property type="entry name" value="DUF3467"/>
    <property type="match status" value="1"/>
</dbReference>
<gene>
    <name evidence="1" type="ORF">ASNO1_33890</name>
</gene>
<comment type="caution">
    <text evidence="1">The sequence shown here is derived from an EMBL/GenBank/DDBJ whole genome shotgun (WGS) entry which is preliminary data.</text>
</comment>
<accession>A0ABQ6QT18</accession>
<keyword evidence="2" id="KW-1185">Reference proteome</keyword>
<reference evidence="1 2" key="1">
    <citation type="journal article" date="2024" name="Arch. Microbiol.">
        <title>Corallococcus caeni sp. nov., a novel myxobacterium isolated from activated sludge.</title>
        <authorList>
            <person name="Tomita S."/>
            <person name="Nakai R."/>
            <person name="Kuroda K."/>
            <person name="Kurashita H."/>
            <person name="Hatamoto M."/>
            <person name="Yamaguchi T."/>
            <person name="Narihiro T."/>
        </authorList>
    </citation>
    <scope>NUCLEOTIDE SEQUENCE [LARGE SCALE GENOMIC DNA]</scope>
    <source>
        <strain evidence="1 2">NO1</strain>
    </source>
</reference>
<protein>
    <recommendedName>
        <fullName evidence="3">DUF3467 domain-containing protein</fullName>
    </recommendedName>
</protein>
<sequence>MSRQRVLTGRTLATTGPRRYAACLMADTPTKPPEVQLQVQMTEEVANGQYSNLALVNHTDSEFVLDFLYVQPQQPLARVRSRIITSPRHLKRLLKVLQDNVQHYEARFGPIPLGEDEGPRH</sequence>
<evidence type="ECO:0000313" key="1">
    <source>
        <dbReference type="EMBL" id="GMU07136.1"/>
    </source>
</evidence>
<dbReference type="Proteomes" id="UP001342631">
    <property type="component" value="Unassembled WGS sequence"/>
</dbReference>